<protein>
    <submittedName>
        <fullName evidence="2">SWI/SNF-related matrix-associated actin-dependent regulator of chromatin subfamily A-like protein 1</fullName>
    </submittedName>
</protein>
<reference evidence="2" key="1">
    <citation type="submission" date="2021-05" db="EMBL/GenBank/DDBJ databases">
        <authorList>
            <person name="Alioto T."/>
            <person name="Alioto T."/>
            <person name="Gomez Garrido J."/>
        </authorList>
    </citation>
    <scope>NUCLEOTIDE SEQUENCE</scope>
</reference>
<dbReference type="EMBL" id="HBUE01192829">
    <property type="protein sequence ID" value="CAG6525959.1"/>
    <property type="molecule type" value="Transcribed_RNA"/>
</dbReference>
<name>A0A8D8JPF5_CULPI</name>
<dbReference type="Pfam" id="PF07443">
    <property type="entry name" value="HARP"/>
    <property type="match status" value="1"/>
</dbReference>
<proteinExistence type="predicted"/>
<organism evidence="2">
    <name type="scientific">Culex pipiens</name>
    <name type="common">House mosquito</name>
    <dbReference type="NCBI Taxonomy" id="7175"/>
    <lineage>
        <taxon>Eukaryota</taxon>
        <taxon>Metazoa</taxon>
        <taxon>Ecdysozoa</taxon>
        <taxon>Arthropoda</taxon>
        <taxon>Hexapoda</taxon>
        <taxon>Insecta</taxon>
        <taxon>Pterygota</taxon>
        <taxon>Neoptera</taxon>
        <taxon>Endopterygota</taxon>
        <taxon>Diptera</taxon>
        <taxon>Nematocera</taxon>
        <taxon>Culicoidea</taxon>
        <taxon>Culicidae</taxon>
        <taxon>Culicinae</taxon>
        <taxon>Culicini</taxon>
        <taxon>Culex</taxon>
        <taxon>Culex</taxon>
    </lineage>
</organism>
<dbReference type="InterPro" id="IPR010003">
    <property type="entry name" value="HARP_dom"/>
</dbReference>
<evidence type="ECO:0000313" key="2">
    <source>
        <dbReference type="EMBL" id="CAG6577670.1"/>
    </source>
</evidence>
<dbReference type="AlphaFoldDB" id="A0A8D8JPF5"/>
<feature type="domain" description="HARP" evidence="1">
    <location>
        <begin position="133"/>
        <end position="156"/>
    </location>
</feature>
<evidence type="ECO:0000259" key="1">
    <source>
        <dbReference type="Pfam" id="PF07443"/>
    </source>
</evidence>
<sequence>MACTAAEIAEKKRIAIERLNARKNALATTSNSTAKPPPQQVPKPTIPIFPLPEKQRQAMALASSSFYGTNSSVGGIGKAPSSFANGSARSAAHPYSKPSFGKAQTTKPAALPVAPVFIRTVTCSCSMVTETRFTVVPSGFNEKLIEVFKSIPSKQYGKS</sequence>
<accession>A0A8D8JPF5</accession>
<dbReference type="EMBL" id="HBUE01298782">
    <property type="protein sequence ID" value="CAG6577670.1"/>
    <property type="molecule type" value="Transcribed_RNA"/>
</dbReference>